<feature type="region of interest" description="Disordered" evidence="1">
    <location>
        <begin position="537"/>
        <end position="558"/>
    </location>
</feature>
<feature type="region of interest" description="Disordered" evidence="1">
    <location>
        <begin position="605"/>
        <end position="637"/>
    </location>
</feature>
<organism evidence="2 3">
    <name type="scientific">Bodo saltans</name>
    <name type="common">Flagellated protozoan</name>
    <dbReference type="NCBI Taxonomy" id="75058"/>
    <lineage>
        <taxon>Eukaryota</taxon>
        <taxon>Discoba</taxon>
        <taxon>Euglenozoa</taxon>
        <taxon>Kinetoplastea</taxon>
        <taxon>Metakinetoplastina</taxon>
        <taxon>Eubodonida</taxon>
        <taxon>Bodonidae</taxon>
        <taxon>Bodo</taxon>
    </lineage>
</organism>
<feature type="compositionally biased region" description="Basic and acidic residues" evidence="1">
    <location>
        <begin position="605"/>
        <end position="626"/>
    </location>
</feature>
<evidence type="ECO:0000313" key="3">
    <source>
        <dbReference type="Proteomes" id="UP000051952"/>
    </source>
</evidence>
<feature type="compositionally biased region" description="Polar residues" evidence="1">
    <location>
        <begin position="114"/>
        <end position="126"/>
    </location>
</feature>
<feature type="region of interest" description="Disordered" evidence="1">
    <location>
        <begin position="754"/>
        <end position="804"/>
    </location>
</feature>
<dbReference type="VEuPathDB" id="TriTrypDB:BSAL_11625"/>
<evidence type="ECO:0000313" key="2">
    <source>
        <dbReference type="EMBL" id="CUG87724.1"/>
    </source>
</evidence>
<feature type="region of interest" description="Disordered" evidence="1">
    <location>
        <begin position="152"/>
        <end position="175"/>
    </location>
</feature>
<feature type="compositionally biased region" description="Gly residues" evidence="1">
    <location>
        <begin position="545"/>
        <end position="554"/>
    </location>
</feature>
<name>A0A0S4J8I9_BODSA</name>
<feature type="compositionally biased region" description="Polar residues" evidence="1">
    <location>
        <begin position="772"/>
        <end position="804"/>
    </location>
</feature>
<protein>
    <submittedName>
        <fullName evidence="2">Uncharacterized protein</fullName>
    </submittedName>
</protein>
<gene>
    <name evidence="2" type="ORF">BSAL_11625</name>
</gene>
<feature type="compositionally biased region" description="Low complexity" evidence="1">
    <location>
        <begin position="350"/>
        <end position="371"/>
    </location>
</feature>
<feature type="compositionally biased region" description="Basic residues" evidence="1">
    <location>
        <begin position="48"/>
        <end position="57"/>
    </location>
</feature>
<dbReference type="Proteomes" id="UP000051952">
    <property type="component" value="Unassembled WGS sequence"/>
</dbReference>
<feature type="region of interest" description="Disordered" evidence="1">
    <location>
        <begin position="39"/>
        <end position="129"/>
    </location>
</feature>
<proteinExistence type="predicted"/>
<feature type="region of interest" description="Disordered" evidence="1">
    <location>
        <begin position="340"/>
        <end position="371"/>
    </location>
</feature>
<feature type="region of interest" description="Disordered" evidence="1">
    <location>
        <begin position="658"/>
        <end position="679"/>
    </location>
</feature>
<reference evidence="3" key="1">
    <citation type="submission" date="2015-09" db="EMBL/GenBank/DDBJ databases">
        <authorList>
            <consortium name="Pathogen Informatics"/>
        </authorList>
    </citation>
    <scope>NUCLEOTIDE SEQUENCE [LARGE SCALE GENOMIC DNA]</scope>
    <source>
        <strain evidence="3">Lake Konstanz</strain>
    </source>
</reference>
<sequence>MRQRRGLSPRTQLSVAQLTTQDIDDMLNSMPFLAPILPVPQSPTGGHMSHRTPRKQSGKMMTGKMLTPRGSFVRHGTMNPSGGGGTHTPRGSIGGMQSARDLINGTGGGVTPGSKPSNAPPMSTSGPPAEAFRLTAGEVELATRAWLQILDSSGGQSNDGEGGGGSGSPAKNNAASAANQQSLAFARACTDVAHLHEGRQLQAILRQLHVPVLPVIGDLLDQVVELSSGGTTSSSAMGSAARPSMHFFRFLKFLCECKHLTSILRHHKRVVQKQRQHWQPPASRTSYNHASQPMVDGMVNEDEAAIFGGGDGGDDMDALEMEDIRATYEYLQSDAALQQLQQQAGGGSPQEGESSSSPRVTIGTTSGAAATAGAPTVTAAMVTAFAERFDLSLASVLPPEYLVTHTTPAAGRSVSTPPPTSMDHLLGGFDPFSSSLRGGNGSQGSLRMATGPPPPKPKATLIPTMAMAEISLDIFAQHVGDDSSHNLGVEDTTMFDGFASPYGSPALLSRVASHQGPGSLAPLRLGAVSAPLVNELKDGTRSGTTRGGGGGAHGGMASPTTTTTVVDRHSTLLTLQPFATHAETHNRLSTIMLPPVAYTKFEEHKLEKREKERNRREREARLREEYLYGPPRPKPRKQTVDEISTMLLREATELAESLPPNETGGVHHITSKIRSSQRERLKAEEKEANRYAFMLGSNTSAAQKHQRQHPQPVAMSQAVRKATAQEILAMLQRCPQDSVLGTQSSMRQEQRLRGMNGLDTTASSIARSRSRQNTSGQQQNTSASLNATLTGGHTSLSGLSTPIV</sequence>
<dbReference type="AlphaFoldDB" id="A0A0S4J8I9"/>
<dbReference type="EMBL" id="CYKH01001580">
    <property type="protein sequence ID" value="CUG87724.1"/>
    <property type="molecule type" value="Genomic_DNA"/>
</dbReference>
<accession>A0A0S4J8I9</accession>
<evidence type="ECO:0000256" key="1">
    <source>
        <dbReference type="SAM" id="MobiDB-lite"/>
    </source>
</evidence>
<keyword evidence="3" id="KW-1185">Reference proteome</keyword>